<dbReference type="Gene3D" id="2.60.120.40">
    <property type="match status" value="1"/>
</dbReference>
<protein>
    <recommendedName>
        <fullName evidence="2">C1q domain-containing protein</fullName>
    </recommendedName>
</protein>
<proteinExistence type="predicted"/>
<evidence type="ECO:0000313" key="1">
    <source>
        <dbReference type="EMBL" id="CAB4138748.1"/>
    </source>
</evidence>
<sequence length="425" mass="44965">MTLNVINCYLTSGIGTVFGCLANHSTGGFALSTEQAMVWDLEEYDEGNWHSTSTNTSRFVVPFGVTHARITSSLGTASSGNPLITQKLNGADFNGQARTEARDGQVGFEATNGISAIVAVTEGDYFETFGHNQAGSTSSTSNTWTSVETIPSTTRRVLCRKTANQSLAAGTDTLLTWDVEDYDTDSFHSNTVNNSRLTAPVTGRYRVILNAVAASATGQFVIFTRLNGADYVGRAANEVDSSGIEHCQAVSAVLQLNAGDYLEAFAFHTSATSVTAGSSTWFSMEQIPSAHKCCLASKTATQSLSAGTSTNVTFNTEVYDDDNIHDNTTNNTRFVVPAGCTKARATFGLRMASSSGQLAGNVTKNGSSFVGAPRYDTETAGADTVNAIGAWVPVVPGDYFELVAFSTSADTVAATPFTFFCLECQ</sequence>
<dbReference type="EMBL" id="LR796349">
    <property type="protein sequence ID" value="CAB4138748.1"/>
    <property type="molecule type" value="Genomic_DNA"/>
</dbReference>
<gene>
    <name evidence="1" type="ORF">UFOVP344_20</name>
</gene>
<evidence type="ECO:0008006" key="2">
    <source>
        <dbReference type="Google" id="ProtNLM"/>
    </source>
</evidence>
<name>A0A6J5LW36_9CAUD</name>
<organism evidence="1">
    <name type="scientific">uncultured Caudovirales phage</name>
    <dbReference type="NCBI Taxonomy" id="2100421"/>
    <lineage>
        <taxon>Viruses</taxon>
        <taxon>Duplodnaviria</taxon>
        <taxon>Heunggongvirae</taxon>
        <taxon>Uroviricota</taxon>
        <taxon>Caudoviricetes</taxon>
        <taxon>Peduoviridae</taxon>
        <taxon>Maltschvirus</taxon>
        <taxon>Maltschvirus maltsch</taxon>
    </lineage>
</organism>
<dbReference type="InterPro" id="IPR008983">
    <property type="entry name" value="Tumour_necrosis_fac-like_dom"/>
</dbReference>
<dbReference type="SUPFAM" id="SSF49842">
    <property type="entry name" value="TNF-like"/>
    <property type="match status" value="1"/>
</dbReference>
<reference evidence="1" key="1">
    <citation type="submission" date="2020-04" db="EMBL/GenBank/DDBJ databases">
        <authorList>
            <person name="Chiriac C."/>
            <person name="Salcher M."/>
            <person name="Ghai R."/>
            <person name="Kavagutti S V."/>
        </authorList>
    </citation>
    <scope>NUCLEOTIDE SEQUENCE</scope>
</reference>
<accession>A0A6J5LW36</accession>